<name>A0A8H6HPV3_9AGAR</name>
<reference evidence="2 3" key="1">
    <citation type="submission" date="2020-07" db="EMBL/GenBank/DDBJ databases">
        <title>Comparative genomics of pyrophilous fungi reveals a link between fire events and developmental genes.</title>
        <authorList>
            <consortium name="DOE Joint Genome Institute"/>
            <person name="Steindorff A.S."/>
            <person name="Carver A."/>
            <person name="Calhoun S."/>
            <person name="Stillman K."/>
            <person name="Liu H."/>
            <person name="Lipzen A."/>
            <person name="Pangilinan J."/>
            <person name="Labutti K."/>
            <person name="Bruns T.D."/>
            <person name="Grigoriev I.V."/>
        </authorList>
    </citation>
    <scope>NUCLEOTIDE SEQUENCE [LARGE SCALE GENOMIC DNA]</scope>
    <source>
        <strain evidence="2 3">CBS 144469</strain>
    </source>
</reference>
<comment type="caution">
    <text evidence="2">The sequence shown here is derived from an EMBL/GenBank/DDBJ whole genome shotgun (WGS) entry which is preliminary data.</text>
</comment>
<feature type="region of interest" description="Disordered" evidence="1">
    <location>
        <begin position="325"/>
        <end position="347"/>
    </location>
</feature>
<evidence type="ECO:0000256" key="1">
    <source>
        <dbReference type="SAM" id="MobiDB-lite"/>
    </source>
</evidence>
<accession>A0A8H6HPV3</accession>
<proteinExistence type="predicted"/>
<keyword evidence="3" id="KW-1185">Reference proteome</keyword>
<dbReference type="AlphaFoldDB" id="A0A8H6HPV3"/>
<feature type="region of interest" description="Disordered" evidence="1">
    <location>
        <begin position="448"/>
        <end position="484"/>
    </location>
</feature>
<gene>
    <name evidence="2" type="ORF">DFP72DRAFT_1172804</name>
</gene>
<organism evidence="2 3">
    <name type="scientific">Ephemerocybe angulata</name>
    <dbReference type="NCBI Taxonomy" id="980116"/>
    <lineage>
        <taxon>Eukaryota</taxon>
        <taxon>Fungi</taxon>
        <taxon>Dikarya</taxon>
        <taxon>Basidiomycota</taxon>
        <taxon>Agaricomycotina</taxon>
        <taxon>Agaricomycetes</taxon>
        <taxon>Agaricomycetidae</taxon>
        <taxon>Agaricales</taxon>
        <taxon>Agaricineae</taxon>
        <taxon>Psathyrellaceae</taxon>
        <taxon>Ephemerocybe</taxon>
    </lineage>
</organism>
<sequence length="484" mass="53859">MDDPFPHYGTRLPQYRAESFTPIPFPTVSLPSNPNLGLQEPRDASTNSFESRATLTQASWPQRAPSPSPLASSSTNTLTPSPSPDWGDQGEDRNRTAVTPPSSIKPAFYDYLSQTFQLRRDQVERLQEYVLIAEHDGSTPTSTIRSELFTLSAIFCSENRLHATFQAVSSGGDSAKSVLEQLSVQLGDSFTVSKDLEKNIRSICQRLVYQHNRTSWKDMKPEVEHELKKFKVQWKLESVFSNPTQLTKLQKVIRSHITGVNNKFREYIRDSVYGKSACSLEKFTTDCCERYSVTLDGPGQEHFYLVHNALLRRFAINNPDLLHRGEDYAEPEPSTNKRKAAGRPPGGQDWWSEVDAWFAAEIAVFLVAGCPTSHAVPFSWWGSVFGRCGGFRRESTNAVHFDIDGLHEDARSHFPHPQSRFSDSTPMYASGASLSLAAFNTLESSRPAFEDVDNDSEDIQPEGGPSTTTSPSPPTAHSACGSLV</sequence>
<dbReference type="Proteomes" id="UP000521943">
    <property type="component" value="Unassembled WGS sequence"/>
</dbReference>
<feature type="compositionally biased region" description="Acidic residues" evidence="1">
    <location>
        <begin position="450"/>
        <end position="460"/>
    </location>
</feature>
<feature type="region of interest" description="Disordered" evidence="1">
    <location>
        <begin position="1"/>
        <end position="102"/>
    </location>
</feature>
<dbReference type="OrthoDB" id="3269273at2759"/>
<feature type="compositionally biased region" description="Polar residues" evidence="1">
    <location>
        <begin position="44"/>
        <end position="60"/>
    </location>
</feature>
<dbReference type="EMBL" id="JACGCI010000056">
    <property type="protein sequence ID" value="KAF6750476.1"/>
    <property type="molecule type" value="Genomic_DNA"/>
</dbReference>
<evidence type="ECO:0000313" key="3">
    <source>
        <dbReference type="Proteomes" id="UP000521943"/>
    </source>
</evidence>
<protein>
    <submittedName>
        <fullName evidence="2">Uncharacterized protein</fullName>
    </submittedName>
</protein>
<evidence type="ECO:0000313" key="2">
    <source>
        <dbReference type="EMBL" id="KAF6750476.1"/>
    </source>
</evidence>
<feature type="compositionally biased region" description="Low complexity" evidence="1">
    <location>
        <begin position="69"/>
        <end position="80"/>
    </location>
</feature>